<accession>A0AAU7KNV1</accession>
<evidence type="ECO:0000313" key="1">
    <source>
        <dbReference type="EMBL" id="XBO73385.1"/>
    </source>
</evidence>
<proteinExistence type="predicted"/>
<name>A0AAU7KNV1_9GAMM</name>
<gene>
    <name evidence="1" type="ORF">NFG57_11065</name>
</gene>
<protein>
    <submittedName>
        <fullName evidence="1">Uncharacterized protein</fullName>
    </submittedName>
</protein>
<sequence>MKLTQQHLKKHPEKLGRFDQVRIWSGEWHMWWRPAGRGYTGDEAEAGVYEPKDAWEYVSHCGPEKKISLVAA</sequence>
<dbReference type="RefSeq" id="WP_045995234.1">
    <property type="nucleotide sequence ID" value="NZ_CP098828.1"/>
</dbReference>
<reference evidence="1" key="1">
    <citation type="submission" date="2022-06" db="EMBL/GenBank/DDBJ databases">
        <title>A novel DMS-producing enzyme.</title>
        <authorList>
            <person name="Zhang Y."/>
        </authorList>
    </citation>
    <scope>NUCLEOTIDE SEQUENCE</scope>
    <source>
        <strain evidence="1">H10-59</strain>
    </source>
</reference>
<organism evidence="1">
    <name type="scientific">Halomonas sp. H10-59</name>
    <dbReference type="NCBI Taxonomy" id="2950874"/>
    <lineage>
        <taxon>Bacteria</taxon>
        <taxon>Pseudomonadati</taxon>
        <taxon>Pseudomonadota</taxon>
        <taxon>Gammaproteobacteria</taxon>
        <taxon>Oceanospirillales</taxon>
        <taxon>Halomonadaceae</taxon>
        <taxon>Halomonas</taxon>
    </lineage>
</organism>
<dbReference type="EMBL" id="CP098828">
    <property type="protein sequence ID" value="XBO73385.1"/>
    <property type="molecule type" value="Genomic_DNA"/>
</dbReference>
<dbReference type="AlphaFoldDB" id="A0AAU7KNV1"/>